<accession>A0ABQ8J3J7</accession>
<proteinExistence type="predicted"/>
<name>A0ABQ8J3J7_DERPT</name>
<evidence type="ECO:0000313" key="2">
    <source>
        <dbReference type="Proteomes" id="UP000887458"/>
    </source>
</evidence>
<sequence>MVAEYPQQQRENGKNQFHISNVAIAANAQLDAQFPCIRIGGNVPNERKSISSEIFMFESN</sequence>
<comment type="caution">
    <text evidence="1">The sequence shown here is derived from an EMBL/GenBank/DDBJ whole genome shotgun (WGS) entry which is preliminary data.</text>
</comment>
<organism evidence="1 2">
    <name type="scientific">Dermatophagoides pteronyssinus</name>
    <name type="common">European house dust mite</name>
    <dbReference type="NCBI Taxonomy" id="6956"/>
    <lineage>
        <taxon>Eukaryota</taxon>
        <taxon>Metazoa</taxon>
        <taxon>Ecdysozoa</taxon>
        <taxon>Arthropoda</taxon>
        <taxon>Chelicerata</taxon>
        <taxon>Arachnida</taxon>
        <taxon>Acari</taxon>
        <taxon>Acariformes</taxon>
        <taxon>Sarcoptiformes</taxon>
        <taxon>Astigmata</taxon>
        <taxon>Psoroptidia</taxon>
        <taxon>Analgoidea</taxon>
        <taxon>Pyroglyphidae</taxon>
        <taxon>Dermatophagoidinae</taxon>
        <taxon>Dermatophagoides</taxon>
    </lineage>
</organism>
<evidence type="ECO:0000313" key="1">
    <source>
        <dbReference type="EMBL" id="KAH9417157.1"/>
    </source>
</evidence>
<keyword evidence="2" id="KW-1185">Reference proteome</keyword>
<dbReference type="Proteomes" id="UP000887458">
    <property type="component" value="Unassembled WGS sequence"/>
</dbReference>
<protein>
    <submittedName>
        <fullName evidence="1">Uncharacterized protein</fullName>
    </submittedName>
</protein>
<reference evidence="1 2" key="1">
    <citation type="journal article" date="2018" name="J. Allergy Clin. Immunol.">
        <title>High-quality assembly of Dermatophagoides pteronyssinus genome and transcriptome reveals a wide range of novel allergens.</title>
        <authorList>
            <person name="Liu X.Y."/>
            <person name="Yang K.Y."/>
            <person name="Wang M.Q."/>
            <person name="Kwok J.S."/>
            <person name="Zeng X."/>
            <person name="Yang Z."/>
            <person name="Xiao X.J."/>
            <person name="Lau C.P."/>
            <person name="Li Y."/>
            <person name="Huang Z.M."/>
            <person name="Ba J.G."/>
            <person name="Yim A.K."/>
            <person name="Ouyang C.Y."/>
            <person name="Ngai S.M."/>
            <person name="Chan T.F."/>
            <person name="Leung E.L."/>
            <person name="Liu L."/>
            <person name="Liu Z.G."/>
            <person name="Tsui S.K."/>
        </authorList>
    </citation>
    <scope>NUCLEOTIDE SEQUENCE [LARGE SCALE GENOMIC DNA]</scope>
    <source>
        <strain evidence="1">Derp</strain>
    </source>
</reference>
<reference evidence="1 2" key="2">
    <citation type="journal article" date="2022" name="Mol. Biol. Evol.">
        <title>Comparative Genomics Reveals Insights into the Divergent Evolution of Astigmatic Mites and Household Pest Adaptations.</title>
        <authorList>
            <person name="Xiong Q."/>
            <person name="Wan A.T."/>
            <person name="Liu X."/>
            <person name="Fung C.S."/>
            <person name="Xiao X."/>
            <person name="Malainual N."/>
            <person name="Hou J."/>
            <person name="Wang L."/>
            <person name="Wang M."/>
            <person name="Yang K.Y."/>
            <person name="Cui Y."/>
            <person name="Leung E.L."/>
            <person name="Nong W."/>
            <person name="Shin S.K."/>
            <person name="Au S.W."/>
            <person name="Jeong K.Y."/>
            <person name="Chew F.T."/>
            <person name="Hui J.H."/>
            <person name="Leung T.F."/>
            <person name="Tungtrongchitr A."/>
            <person name="Zhong N."/>
            <person name="Liu Z."/>
            <person name="Tsui S.K."/>
        </authorList>
    </citation>
    <scope>NUCLEOTIDE SEQUENCE [LARGE SCALE GENOMIC DNA]</scope>
    <source>
        <strain evidence="1">Derp</strain>
    </source>
</reference>
<dbReference type="EMBL" id="NJHN03000079">
    <property type="protein sequence ID" value="KAH9417157.1"/>
    <property type="molecule type" value="Genomic_DNA"/>
</dbReference>
<gene>
    <name evidence="1" type="ORF">DERP_015276</name>
</gene>